<dbReference type="Proteomes" id="UP000323454">
    <property type="component" value="Unassembled WGS sequence"/>
</dbReference>
<evidence type="ECO:0000313" key="3">
    <source>
        <dbReference type="EMBL" id="KAA2265664.1"/>
    </source>
</evidence>
<evidence type="ECO:0000259" key="2">
    <source>
        <dbReference type="SMART" id="SM00829"/>
    </source>
</evidence>
<sequence length="308" mass="30613">MRAVAFDDFGAPLALTDLPAPVPGPGEVRVRVTASSVNGFDLGVLGGGFQGMFEYEFPVVVGKDFAGVVDSVGDGVTSVTVGDEVFGVVMRPTLGQGGFAEYVVVSEGFGLAPMPAGLDVTSAGALGLAGTASLNAVDAVAPAAGETVLVSGATGGVGAYAVQFAAARGATVIATAKPGAETDFVTGLGATHVVDHADLTAAVRAIAPDGVHAALHFAGDGATVAGLLVRGGRFASTVHFTPADAEERELSTTTVMANPDRTTLGRLADDVVAGRLRVPVARVYPLAEAHQAVADFTGGTLGKLGIAV</sequence>
<protein>
    <submittedName>
        <fullName evidence="3">NADP-dependent oxidoreductase</fullName>
    </submittedName>
</protein>
<organism evidence="3 4">
    <name type="scientific">Solihabitans fulvus</name>
    <dbReference type="NCBI Taxonomy" id="1892852"/>
    <lineage>
        <taxon>Bacteria</taxon>
        <taxon>Bacillati</taxon>
        <taxon>Actinomycetota</taxon>
        <taxon>Actinomycetes</taxon>
        <taxon>Pseudonocardiales</taxon>
        <taxon>Pseudonocardiaceae</taxon>
        <taxon>Solihabitans</taxon>
    </lineage>
</organism>
<dbReference type="RefSeq" id="WP_149847949.1">
    <property type="nucleotide sequence ID" value="NZ_VUOB01000005.1"/>
</dbReference>
<comment type="caution">
    <text evidence="3">The sequence shown here is derived from an EMBL/GenBank/DDBJ whole genome shotgun (WGS) entry which is preliminary data.</text>
</comment>
<dbReference type="CDD" id="cd05289">
    <property type="entry name" value="MDR_like_2"/>
    <property type="match status" value="1"/>
</dbReference>
<reference evidence="3 4" key="1">
    <citation type="submission" date="2019-09" db="EMBL/GenBank/DDBJ databases">
        <title>Goodfellowia gen. nov., a new genus of the Pseudonocardineae related to Actinoalloteichus, containing Goodfellowia coeruleoviolacea gen. nov., comb. nov. gen. nov., comb. nov.</title>
        <authorList>
            <person name="Labeda D."/>
        </authorList>
    </citation>
    <scope>NUCLEOTIDE SEQUENCE [LARGE SCALE GENOMIC DNA]</scope>
    <source>
        <strain evidence="3 4">AN110305</strain>
    </source>
</reference>
<gene>
    <name evidence="3" type="ORF">F0L68_03525</name>
</gene>
<dbReference type="Gene3D" id="3.40.50.720">
    <property type="entry name" value="NAD(P)-binding Rossmann-like Domain"/>
    <property type="match status" value="1"/>
</dbReference>
<dbReference type="SMART" id="SM00829">
    <property type="entry name" value="PKS_ER"/>
    <property type="match status" value="1"/>
</dbReference>
<dbReference type="InterPro" id="IPR013154">
    <property type="entry name" value="ADH-like_N"/>
</dbReference>
<dbReference type="Gene3D" id="3.90.180.10">
    <property type="entry name" value="Medium-chain alcohol dehydrogenases, catalytic domain"/>
    <property type="match status" value="1"/>
</dbReference>
<evidence type="ECO:0000313" key="4">
    <source>
        <dbReference type="Proteomes" id="UP000323454"/>
    </source>
</evidence>
<dbReference type="InterPro" id="IPR036291">
    <property type="entry name" value="NAD(P)-bd_dom_sf"/>
</dbReference>
<evidence type="ECO:0000256" key="1">
    <source>
        <dbReference type="ARBA" id="ARBA00022857"/>
    </source>
</evidence>
<keyword evidence="1" id="KW-0521">NADP</keyword>
<dbReference type="InterPro" id="IPR011032">
    <property type="entry name" value="GroES-like_sf"/>
</dbReference>
<proteinExistence type="predicted"/>
<dbReference type="SUPFAM" id="SSF50129">
    <property type="entry name" value="GroES-like"/>
    <property type="match status" value="1"/>
</dbReference>
<dbReference type="EMBL" id="VUOB01000005">
    <property type="protein sequence ID" value="KAA2265664.1"/>
    <property type="molecule type" value="Genomic_DNA"/>
</dbReference>
<dbReference type="OrthoDB" id="3727682at2"/>
<dbReference type="GO" id="GO:0016491">
    <property type="term" value="F:oxidoreductase activity"/>
    <property type="evidence" value="ECO:0007669"/>
    <property type="project" value="InterPro"/>
</dbReference>
<dbReference type="PANTHER" id="PTHR44154">
    <property type="entry name" value="QUINONE OXIDOREDUCTASE"/>
    <property type="match status" value="1"/>
</dbReference>
<accession>A0A5B2XRX9</accession>
<dbReference type="SUPFAM" id="SSF51735">
    <property type="entry name" value="NAD(P)-binding Rossmann-fold domains"/>
    <property type="match status" value="1"/>
</dbReference>
<dbReference type="Pfam" id="PF08240">
    <property type="entry name" value="ADH_N"/>
    <property type="match status" value="1"/>
</dbReference>
<dbReference type="Pfam" id="PF13602">
    <property type="entry name" value="ADH_zinc_N_2"/>
    <property type="match status" value="1"/>
</dbReference>
<dbReference type="InterPro" id="IPR051603">
    <property type="entry name" value="Zinc-ADH_QOR/CCCR"/>
</dbReference>
<keyword evidence="4" id="KW-1185">Reference proteome</keyword>
<feature type="domain" description="Enoyl reductase (ER)" evidence="2">
    <location>
        <begin position="10"/>
        <end position="306"/>
    </location>
</feature>
<dbReference type="AlphaFoldDB" id="A0A5B2XRX9"/>
<name>A0A5B2XRX9_9PSEU</name>
<reference evidence="3 4" key="2">
    <citation type="submission" date="2019-09" db="EMBL/GenBank/DDBJ databases">
        <authorList>
            <person name="Jin C."/>
        </authorList>
    </citation>
    <scope>NUCLEOTIDE SEQUENCE [LARGE SCALE GENOMIC DNA]</scope>
    <source>
        <strain evidence="3 4">AN110305</strain>
    </source>
</reference>
<dbReference type="PANTHER" id="PTHR44154:SF1">
    <property type="entry name" value="QUINONE OXIDOREDUCTASE"/>
    <property type="match status" value="1"/>
</dbReference>
<dbReference type="InterPro" id="IPR020843">
    <property type="entry name" value="ER"/>
</dbReference>